<evidence type="ECO:0000313" key="2">
    <source>
        <dbReference type="EMBL" id="MCI12500.1"/>
    </source>
</evidence>
<dbReference type="EMBL" id="LXQA010084404">
    <property type="protein sequence ID" value="MCI12500.1"/>
    <property type="molecule type" value="Genomic_DNA"/>
</dbReference>
<comment type="caution">
    <text evidence="2">The sequence shown here is derived from an EMBL/GenBank/DDBJ whole genome shotgun (WGS) entry which is preliminary data.</text>
</comment>
<evidence type="ECO:0000256" key="1">
    <source>
        <dbReference type="SAM" id="Phobius"/>
    </source>
</evidence>
<keyword evidence="1" id="KW-0472">Membrane</keyword>
<evidence type="ECO:0000313" key="3">
    <source>
        <dbReference type="Proteomes" id="UP000265520"/>
    </source>
</evidence>
<feature type="transmembrane region" description="Helical" evidence="1">
    <location>
        <begin position="40"/>
        <end position="61"/>
    </location>
</feature>
<keyword evidence="1" id="KW-0812">Transmembrane</keyword>
<organism evidence="2 3">
    <name type="scientific">Trifolium medium</name>
    <dbReference type="NCBI Taxonomy" id="97028"/>
    <lineage>
        <taxon>Eukaryota</taxon>
        <taxon>Viridiplantae</taxon>
        <taxon>Streptophyta</taxon>
        <taxon>Embryophyta</taxon>
        <taxon>Tracheophyta</taxon>
        <taxon>Spermatophyta</taxon>
        <taxon>Magnoliopsida</taxon>
        <taxon>eudicotyledons</taxon>
        <taxon>Gunneridae</taxon>
        <taxon>Pentapetalae</taxon>
        <taxon>rosids</taxon>
        <taxon>fabids</taxon>
        <taxon>Fabales</taxon>
        <taxon>Fabaceae</taxon>
        <taxon>Papilionoideae</taxon>
        <taxon>50 kb inversion clade</taxon>
        <taxon>NPAAA clade</taxon>
        <taxon>Hologalegina</taxon>
        <taxon>IRL clade</taxon>
        <taxon>Trifolieae</taxon>
        <taxon>Trifolium</taxon>
    </lineage>
</organism>
<reference evidence="2 3" key="1">
    <citation type="journal article" date="2018" name="Front. Plant Sci.">
        <title>Red Clover (Trifolium pratense) and Zigzag Clover (T. medium) - A Picture of Genomic Similarities and Differences.</title>
        <authorList>
            <person name="Dluhosova J."/>
            <person name="Istvanek J."/>
            <person name="Nedelnik J."/>
            <person name="Repkova J."/>
        </authorList>
    </citation>
    <scope>NUCLEOTIDE SEQUENCE [LARGE SCALE GENOMIC DNA]</scope>
    <source>
        <strain evidence="3">cv. 10/8</strain>
        <tissue evidence="2">Leaf</tissue>
    </source>
</reference>
<protein>
    <submittedName>
        <fullName evidence="2">Uncharacterized protein</fullName>
    </submittedName>
</protein>
<dbReference type="AlphaFoldDB" id="A0A392PM21"/>
<keyword evidence="3" id="KW-1185">Reference proteome</keyword>
<accession>A0A392PM21</accession>
<sequence length="63" mass="6924">MCTVHTYIMVLEGNGSDERGWRRGFAMLDDDDDAAQTQKLARLVAAAASPILIRLLLAAYLSQ</sequence>
<proteinExistence type="predicted"/>
<name>A0A392PM21_9FABA</name>
<keyword evidence="1" id="KW-1133">Transmembrane helix</keyword>
<dbReference type="Proteomes" id="UP000265520">
    <property type="component" value="Unassembled WGS sequence"/>
</dbReference>